<name>A0A2M7VAL2_9BACT</name>
<gene>
    <name evidence="2" type="ORF">COX80_03005</name>
</gene>
<dbReference type="EMBL" id="PFPL01000042">
    <property type="protein sequence ID" value="PIZ95919.1"/>
    <property type="molecule type" value="Genomic_DNA"/>
</dbReference>
<accession>A0A2M7VAL2</accession>
<dbReference type="Proteomes" id="UP000231453">
    <property type="component" value="Unassembled WGS sequence"/>
</dbReference>
<comment type="caution">
    <text evidence="2">The sequence shown here is derived from an EMBL/GenBank/DDBJ whole genome shotgun (WGS) entry which is preliminary data.</text>
</comment>
<keyword evidence="1" id="KW-0472">Membrane</keyword>
<evidence type="ECO:0000313" key="3">
    <source>
        <dbReference type="Proteomes" id="UP000231453"/>
    </source>
</evidence>
<sequence>MNKTFYLLRNNLILLLKCLKKLFLLLLNWIKTKGVIAGVLMLIAAGGQLYVAIIQKNIQEETLYNEEIVKQAEVKLIMGEIMFNLKNSVDVSLPVLKGKNTYNELSNYRIARYRTTSYKSYASEALPLVIRDDLLLANNIEQFYYFIDNLDLSIRSNDLKGLEESLNNILAFGYVIFNTNYNQYIIGKNSDIPLKVTEDYKNFIKSIPLDNKDEKHIFEYFRNFKYE</sequence>
<keyword evidence="1" id="KW-0812">Transmembrane</keyword>
<feature type="transmembrane region" description="Helical" evidence="1">
    <location>
        <begin position="36"/>
        <end position="54"/>
    </location>
</feature>
<dbReference type="AlphaFoldDB" id="A0A2M7VAL2"/>
<evidence type="ECO:0000256" key="1">
    <source>
        <dbReference type="SAM" id="Phobius"/>
    </source>
</evidence>
<reference evidence="3" key="1">
    <citation type="submission" date="2017-09" db="EMBL/GenBank/DDBJ databases">
        <title>Depth-based differentiation of microbial function through sediment-hosted aquifers and enrichment of novel symbionts in the deep terrestrial subsurface.</title>
        <authorList>
            <person name="Probst A.J."/>
            <person name="Ladd B."/>
            <person name="Jarett J.K."/>
            <person name="Geller-Mcgrath D.E."/>
            <person name="Sieber C.M.K."/>
            <person name="Emerson J.B."/>
            <person name="Anantharaman K."/>
            <person name="Thomas B.C."/>
            <person name="Malmstrom R."/>
            <person name="Stieglmeier M."/>
            <person name="Klingl A."/>
            <person name="Woyke T."/>
            <person name="Ryan C.M."/>
            <person name="Banfield J.F."/>
        </authorList>
    </citation>
    <scope>NUCLEOTIDE SEQUENCE [LARGE SCALE GENOMIC DNA]</scope>
</reference>
<proteinExistence type="predicted"/>
<feature type="transmembrane region" description="Helical" evidence="1">
    <location>
        <begin position="12"/>
        <end position="30"/>
    </location>
</feature>
<organism evidence="2 3">
    <name type="scientific">Candidatus Magasanikbacteria bacterium CG_4_10_14_0_2_um_filter_33_14</name>
    <dbReference type="NCBI Taxonomy" id="1974636"/>
    <lineage>
        <taxon>Bacteria</taxon>
        <taxon>Candidatus Magasanikiibacteriota</taxon>
    </lineage>
</organism>
<protein>
    <submittedName>
        <fullName evidence="2">Uncharacterized protein</fullName>
    </submittedName>
</protein>
<keyword evidence="1" id="KW-1133">Transmembrane helix</keyword>
<evidence type="ECO:0000313" key="2">
    <source>
        <dbReference type="EMBL" id="PIZ95919.1"/>
    </source>
</evidence>